<accession>A0A3M6VTK4</accession>
<dbReference type="Proteomes" id="UP000286097">
    <property type="component" value="Unassembled WGS sequence"/>
</dbReference>
<evidence type="ECO:0000256" key="1">
    <source>
        <dbReference type="SAM" id="SignalP"/>
    </source>
</evidence>
<protein>
    <submittedName>
        <fullName evidence="2">Uncharacterized protein</fullName>
    </submittedName>
</protein>
<dbReference type="InterPro" id="IPR006461">
    <property type="entry name" value="PLAC_motif_containing"/>
</dbReference>
<evidence type="ECO:0000313" key="5">
    <source>
        <dbReference type="Proteomes" id="UP000286097"/>
    </source>
</evidence>
<feature type="chain" id="PRO_5036085807" evidence="1">
    <location>
        <begin position="23"/>
        <end position="92"/>
    </location>
</feature>
<reference evidence="4 5" key="1">
    <citation type="submission" date="2018-06" db="EMBL/GenBank/DDBJ databases">
        <title>Comparative genomics of downy mildews reveals potential adaptations to biotrophy.</title>
        <authorList>
            <person name="Fletcher K."/>
            <person name="Klosterman S.J."/>
            <person name="Derevnina L."/>
            <person name="Martin F."/>
            <person name="Koike S."/>
            <person name="Reyes Chin-Wo S."/>
            <person name="Mou B."/>
            <person name="Michelmore R."/>
        </authorList>
    </citation>
    <scope>NUCLEOTIDE SEQUENCE [LARGE SCALE GENOMIC DNA]</scope>
    <source>
        <strain evidence="3 5">R13</strain>
        <strain evidence="2 4">R14</strain>
    </source>
</reference>
<name>A0A3M6VTK4_9STRA</name>
<organism evidence="2 4">
    <name type="scientific">Peronospora effusa</name>
    <dbReference type="NCBI Taxonomy" id="542832"/>
    <lineage>
        <taxon>Eukaryota</taxon>
        <taxon>Sar</taxon>
        <taxon>Stramenopiles</taxon>
        <taxon>Oomycota</taxon>
        <taxon>Peronosporomycetes</taxon>
        <taxon>Peronosporales</taxon>
        <taxon>Peronosporaceae</taxon>
        <taxon>Peronospora</taxon>
    </lineage>
</organism>
<evidence type="ECO:0000313" key="4">
    <source>
        <dbReference type="Proteomes" id="UP000282087"/>
    </source>
</evidence>
<feature type="signal peptide" evidence="1">
    <location>
        <begin position="1"/>
        <end position="22"/>
    </location>
</feature>
<dbReference type="NCBIfam" id="TIGR01571">
    <property type="entry name" value="A_thal_Cys_rich"/>
    <property type="match status" value="1"/>
</dbReference>
<dbReference type="EMBL" id="QLLG01000015">
    <property type="protein sequence ID" value="RMX69707.1"/>
    <property type="molecule type" value="Genomic_DNA"/>
</dbReference>
<proteinExistence type="predicted"/>
<evidence type="ECO:0000313" key="2">
    <source>
        <dbReference type="EMBL" id="RMX69707.1"/>
    </source>
</evidence>
<sequence length="92" mass="10564">MWIAISAVLLMMFLFSVWRLRAQTRQKLGIHGSQFLDCLSSFFCCFCVVSQLYLELKCHDGHPRQQHYQRSQADNTFTSTGPADTLAPYVAM</sequence>
<dbReference type="VEuPathDB" id="FungiDB:DD237_000555"/>
<evidence type="ECO:0000313" key="3">
    <source>
        <dbReference type="EMBL" id="RQM16776.1"/>
    </source>
</evidence>
<dbReference type="Proteomes" id="UP000282087">
    <property type="component" value="Unassembled WGS sequence"/>
</dbReference>
<gene>
    <name evidence="3" type="ORF">DD237_000555</name>
    <name evidence="2" type="ORF">DD238_001714</name>
</gene>
<comment type="caution">
    <text evidence="2">The sequence shown here is derived from an EMBL/GenBank/DDBJ whole genome shotgun (WGS) entry which is preliminary data.</text>
</comment>
<keyword evidence="4" id="KW-1185">Reference proteome</keyword>
<dbReference type="AlphaFoldDB" id="A0A3M6VTK4"/>
<dbReference type="EMBL" id="QKXF01000110">
    <property type="protein sequence ID" value="RQM16776.1"/>
    <property type="molecule type" value="Genomic_DNA"/>
</dbReference>
<keyword evidence="1" id="KW-0732">Signal</keyword>